<feature type="active site" description="Proton acceptor" evidence="3">
    <location>
        <position position="192"/>
    </location>
</feature>
<dbReference type="InterPro" id="IPR015422">
    <property type="entry name" value="PyrdxlP-dep_Trfase_small"/>
</dbReference>
<evidence type="ECO:0000313" key="6">
    <source>
        <dbReference type="EMBL" id="CVK16602.1"/>
    </source>
</evidence>
<reference evidence="6 7" key="1">
    <citation type="submission" date="2016-01" db="EMBL/GenBank/DDBJ databases">
        <authorList>
            <person name="McClelland M."/>
            <person name="Jain A."/>
            <person name="Saraogi P."/>
            <person name="Mendelson R."/>
            <person name="Westerman R."/>
            <person name="SanMiguel P."/>
            <person name="Csonka L."/>
        </authorList>
    </citation>
    <scope>NUCLEOTIDE SEQUENCE [LARGE SCALE GENOMIC DNA]</scope>
    <source>
        <strain evidence="6 7">R-53146</strain>
    </source>
</reference>
<keyword evidence="7" id="KW-1185">Reference proteome</keyword>
<evidence type="ECO:0000256" key="2">
    <source>
        <dbReference type="ARBA" id="ARBA00037999"/>
    </source>
</evidence>
<dbReference type="Proteomes" id="UP000182761">
    <property type="component" value="Unassembled WGS sequence"/>
</dbReference>
<dbReference type="Gene3D" id="3.90.1150.10">
    <property type="entry name" value="Aspartate Aminotransferase, domain 1"/>
    <property type="match status" value="1"/>
</dbReference>
<dbReference type="EMBL" id="FCOR01000008">
    <property type="protein sequence ID" value="CVK16602.1"/>
    <property type="molecule type" value="Genomic_DNA"/>
</dbReference>
<name>A0A0X3AQG4_9FLAO</name>
<proteinExistence type="inferred from homology"/>
<feature type="modified residue" description="N6-(pyridoxal phosphate)lysine" evidence="4">
    <location>
        <position position="192"/>
    </location>
</feature>
<evidence type="ECO:0000256" key="4">
    <source>
        <dbReference type="PIRSR" id="PIRSR000390-2"/>
    </source>
</evidence>
<dbReference type="PANTHER" id="PTHR30244">
    <property type="entry name" value="TRANSAMINASE"/>
    <property type="match status" value="1"/>
</dbReference>
<dbReference type="SUPFAM" id="SSF53383">
    <property type="entry name" value="PLP-dependent transferases"/>
    <property type="match status" value="1"/>
</dbReference>
<evidence type="ECO:0000256" key="5">
    <source>
        <dbReference type="RuleBase" id="RU004508"/>
    </source>
</evidence>
<protein>
    <submittedName>
        <fullName evidence="6">dTDP-4-amino-4,6-dideoxygalactose transaminase</fullName>
    </submittedName>
</protein>
<evidence type="ECO:0000313" key="7">
    <source>
        <dbReference type="Proteomes" id="UP000182761"/>
    </source>
</evidence>
<dbReference type="PANTHER" id="PTHR30244:SF36">
    <property type="entry name" value="3-OXO-GLUCOSE-6-PHOSPHATE:GLUTAMATE AMINOTRANSFERASE"/>
    <property type="match status" value="1"/>
</dbReference>
<organism evidence="6 7">
    <name type="scientific">Apibacter mensalis</name>
    <dbReference type="NCBI Taxonomy" id="1586267"/>
    <lineage>
        <taxon>Bacteria</taxon>
        <taxon>Pseudomonadati</taxon>
        <taxon>Bacteroidota</taxon>
        <taxon>Flavobacteriia</taxon>
        <taxon>Flavobacteriales</taxon>
        <taxon>Weeksellaceae</taxon>
        <taxon>Apibacter</taxon>
    </lineage>
</organism>
<dbReference type="PIRSF" id="PIRSF000390">
    <property type="entry name" value="PLP_StrS"/>
    <property type="match status" value="1"/>
</dbReference>
<dbReference type="GO" id="GO:0000271">
    <property type="term" value="P:polysaccharide biosynthetic process"/>
    <property type="evidence" value="ECO:0007669"/>
    <property type="project" value="TreeGrafter"/>
</dbReference>
<gene>
    <name evidence="6" type="ORF">Ga0061079_108105</name>
</gene>
<evidence type="ECO:0000256" key="1">
    <source>
        <dbReference type="ARBA" id="ARBA00022898"/>
    </source>
</evidence>
<dbReference type="STRING" id="1586267.GCA_001418685_01464"/>
<dbReference type="InterPro" id="IPR015424">
    <property type="entry name" value="PyrdxlP-dep_Trfase"/>
</dbReference>
<dbReference type="InterPro" id="IPR015421">
    <property type="entry name" value="PyrdxlP-dep_Trfase_major"/>
</dbReference>
<dbReference type="GO" id="GO:0008483">
    <property type="term" value="F:transaminase activity"/>
    <property type="evidence" value="ECO:0007669"/>
    <property type="project" value="TreeGrafter"/>
</dbReference>
<dbReference type="CDD" id="cd00616">
    <property type="entry name" value="AHBA_syn"/>
    <property type="match status" value="1"/>
</dbReference>
<dbReference type="RefSeq" id="WP_055425787.1">
    <property type="nucleotide sequence ID" value="NZ_FCOR01000008.1"/>
</dbReference>
<sequence>MKKIQMVDLISQYQHIKPTIDKGFEEVLSTASFINGPQVNLFAQNLEKYLDVKHVIPCGNGTEALQIALMALDLQPGDEVITSDFTFAATVEVISLLKLNSVLVDVDYDTFTISPEAIRKAITPRTKAIIPVHLFGQCANMEEILQIANEHNLYVIEDNAQAIGAEYTFKNGTCKKSGTMGIIGTTSFFPSKNLGCYGDGGALFTDDDELAHKIRGIVNHGMYKRYYHDEIGVNSRLDSLQAVVLNTKLPLLDSYNEKRIKAANYYDRAFSDHPNLVIPVRMEIYSTHVFHQYTLKVINSDRNSLQQYLSKREIPAMIYYPVPLRKQKAYDNGNYNDEDFPVTNKLIDEVISLPMHTELEEDQLKFITDTVLNFFK</sequence>
<dbReference type="AlphaFoldDB" id="A0A0X3AQG4"/>
<dbReference type="Pfam" id="PF01041">
    <property type="entry name" value="DegT_DnrJ_EryC1"/>
    <property type="match status" value="1"/>
</dbReference>
<dbReference type="InterPro" id="IPR000653">
    <property type="entry name" value="DegT/StrS_aminotransferase"/>
</dbReference>
<keyword evidence="1 4" id="KW-0663">Pyridoxal phosphate</keyword>
<dbReference type="Gene3D" id="3.40.640.10">
    <property type="entry name" value="Type I PLP-dependent aspartate aminotransferase-like (Major domain)"/>
    <property type="match status" value="1"/>
</dbReference>
<accession>A0A0X3AQG4</accession>
<dbReference type="OrthoDB" id="9804264at2"/>
<evidence type="ECO:0000256" key="3">
    <source>
        <dbReference type="PIRSR" id="PIRSR000390-1"/>
    </source>
</evidence>
<dbReference type="GO" id="GO:0030170">
    <property type="term" value="F:pyridoxal phosphate binding"/>
    <property type="evidence" value="ECO:0007669"/>
    <property type="project" value="TreeGrafter"/>
</dbReference>
<comment type="similarity">
    <text evidence="2 5">Belongs to the DegT/DnrJ/EryC1 family.</text>
</comment>